<accession>A0A5N5J136</accession>
<dbReference type="InterPro" id="IPR013783">
    <property type="entry name" value="Ig-like_fold"/>
</dbReference>
<evidence type="ECO:0000259" key="1">
    <source>
        <dbReference type="PROSITE" id="PS50093"/>
    </source>
</evidence>
<dbReference type="InterPro" id="IPR035986">
    <property type="entry name" value="PKD_dom_sf"/>
</dbReference>
<dbReference type="Proteomes" id="UP000319204">
    <property type="component" value="Unassembled WGS sequence"/>
</dbReference>
<evidence type="ECO:0000313" key="2">
    <source>
        <dbReference type="EMBL" id="KAB5492156.1"/>
    </source>
</evidence>
<keyword evidence="3" id="KW-1185">Reference proteome</keyword>
<feature type="domain" description="PKD" evidence="1">
    <location>
        <begin position="1610"/>
        <end position="1697"/>
    </location>
</feature>
<dbReference type="RefSeq" id="WP_151889295.1">
    <property type="nucleotide sequence ID" value="NZ_VNIK02000001.1"/>
</dbReference>
<name>A0A5N5J136_9FLAO</name>
<dbReference type="PROSITE" id="PS50093">
    <property type="entry name" value="PKD"/>
    <property type="match status" value="1"/>
</dbReference>
<dbReference type="SUPFAM" id="SSF49299">
    <property type="entry name" value="PKD domain"/>
    <property type="match status" value="1"/>
</dbReference>
<gene>
    <name evidence="2" type="ORF">FOT42_004185</name>
</gene>
<evidence type="ECO:0000313" key="3">
    <source>
        <dbReference type="Proteomes" id="UP000319204"/>
    </source>
</evidence>
<comment type="caution">
    <text evidence="2">The sequence shown here is derived from an EMBL/GenBank/DDBJ whole genome shotgun (WGS) entry which is preliminary data.</text>
</comment>
<reference evidence="2" key="1">
    <citation type="submission" date="2019-10" db="EMBL/GenBank/DDBJ databases">
        <title>Muricauda hadale sp. nov., a piezophilic bacterium isolated from hadopelagic water of the Mariana Trench.</title>
        <authorList>
            <person name="Wei Y."/>
        </authorList>
    </citation>
    <scope>NUCLEOTIDE SEQUENCE [LARGE SCALE GENOMIC DNA]</scope>
    <source>
        <strain evidence="2">MT-229</strain>
    </source>
</reference>
<sequence>MRRPIHHSKKEKNGKTKFSHKIVATFLLLVFLPSLLPMNMLLASNNGPTAPEASSFEPVDATDMVNLATGDLSYVLPLLNVPSPEGGYPLSLAYHAGIAMDQEATWAGLGWNVNPGVITRSVNGYPDDWDQGTFKEYFYNKGTTYTDYSASIDFSPTGGGTSIGLNLAWGDSRAFGGSVSVGTSILKTVGDVTTNVGNVGLSVGTSGVSINGGIPIGNSGFGIGGSIGANGISLGGSFGFDPNITGNSYTQSIGLGISSNWSGDISANATYSAGEGNKKNSMEVNFSSHGVGVSAGIKGFGTGASISSFSQSVSASDWNVKQSGYNIPLFVPVPGGILSFRFGKQKTTIDLDNLEDNIVNGPLYFKNNRTALGQNSSNVHVSSDIYGVSTSSTFNSNANNGVYPNYDGYRVTGQGIGGSITPRLHQNGALIGLNKEVEQQFVNYTLTHELPGMGSSYSTATDFTQMPDFQFDNDYASSWLQTQKNFYGSSANSTNIFNYLTSTSNLSLSRRVTGRYVDYYTNAELAMGIGFDQGLLKTISSLPAYGGGAHEPDGIGAFKIVAPDGKTYHYTIPVYNYEVIARQYGMDPQYSNEDDAFYEKRQLKQFATHWLLTAVTGPDYVDMNNNQIPDDSDYGYWVAFDYGKWSNGYIWYNPHGEEYEESGVNDQIKNYSWGRKEIYYLDKVITRTHTALFVKEERSDARGKQLTYKHRKDKNTSTRTFNFQEQSLLRLKEIVLIKNLDLGTITKNNATNLSSTPSPNTNYTINWFDDISDDGGIKNINCSRQDYVLDSKDGNNWAGLKSKSAKVVSFVYDYSLASGAPYTSASGRLTLKNVTFKGKGDNQLIPPYIFSYINKPYTLADKDEWGYDKYDPDQWSLQEITMPTGGKLTIDYDADTFSASLGQNISFATTNPDSNYIFEVTSNVDFSNFEVGLNDDVPVTHRKVLSCSDATNTYSMEMFDGTAKVINVLTPQKLRLQFNGTPSTVNSQFYGVHCDGLVSGNTYTRVDLSDAAYSTSIRVKSLTTTNGVDSYKTVYDYNIPGTNQSSGIVPYIPFGPYADEEIPYGMELPPPIPMYSHVKTTAYGTNNVSLGYTQYVFKSLPKNANINTLGDIIQISKDEETFSNSGANASVSVAQFNIRDNTASLGQLISTSSYNSYGQLMSKTINNYALPDNAPQGTTRESYQQYKILDYNSGSITDKWYVNSSTRTTYSSALLSTTVTQGGFTSTTYFDQHDPYSGQLLKTTTIQSDGTEFRTEAIPAYTRYAEMGSKVTNPAYKNMMVQEAMNKTFVMDNGAYKLIGAGIKTWSPWTYNPSNGGSTTKVWRKHKSFIWDGASDSNGFFIGYSGDYDGFNWSTSASSQPTDWKLVSQINAYDSYSMVLEVQDINGNKAATKMGDDDTKIIATANAPLAEMYYSGAEYLDGNTFDDGIDDVGRTTERSHTGSYAIKVTTEQGFKTIMSGHRTGKYKISVWASKDNYANARVYDGLSLKSFNGEKIIAGDWVLLNHYVDLSSSNKTIYVRANSGTLYFDDFRVHPVQSSMSSYVYNEWDELTYIIGANNLATQYIYNEGGQLCSTYAEVADQTGVTGGFKIISRSRLQYKNGDVGTCSNISGSIEADKSDATTGCAINFDITGSGGVTSWNVNFGDGTSQNGTNNPPTVLSHSYSTTGSKTVTLTLNGSQSYTANVSITASPTFTNASDNGNGYKTVTLNGTPGAPIIYSANMGGSSSGFSGYVSVNGVSSSLPTVGSSVTDVSAGVFPGSGSVSCILSLSSSGGGSGSISLRIEKPNDCGTVSTSVSKSSF</sequence>
<dbReference type="OrthoDB" id="9814627at2"/>
<proteinExistence type="predicted"/>
<dbReference type="Pfam" id="PF18911">
    <property type="entry name" value="PKD_4"/>
    <property type="match status" value="1"/>
</dbReference>
<dbReference type="InterPro" id="IPR000601">
    <property type="entry name" value="PKD_dom"/>
</dbReference>
<protein>
    <recommendedName>
        <fullName evidence="1">PKD domain-containing protein</fullName>
    </recommendedName>
</protein>
<dbReference type="Gene3D" id="2.60.40.10">
    <property type="entry name" value="Immunoglobulins"/>
    <property type="match status" value="1"/>
</dbReference>
<organism evidence="2 3">
    <name type="scientific">Flagellimonas hadalis</name>
    <dbReference type="NCBI Taxonomy" id="2597517"/>
    <lineage>
        <taxon>Bacteria</taxon>
        <taxon>Pseudomonadati</taxon>
        <taxon>Bacteroidota</taxon>
        <taxon>Flavobacteriia</taxon>
        <taxon>Flavobacteriales</taxon>
        <taxon>Flavobacteriaceae</taxon>
        <taxon>Flagellimonas</taxon>
    </lineage>
</organism>
<dbReference type="EMBL" id="VNIK02000001">
    <property type="protein sequence ID" value="KAB5492156.1"/>
    <property type="molecule type" value="Genomic_DNA"/>
</dbReference>